<keyword evidence="2" id="KW-0285">Flavoprotein</keyword>
<reference evidence="7" key="1">
    <citation type="journal article" date="2020" name="Stud. Mycol.">
        <title>101 Dothideomycetes genomes: a test case for predicting lifestyles and emergence of pathogens.</title>
        <authorList>
            <person name="Haridas S."/>
            <person name="Albert R."/>
            <person name="Binder M."/>
            <person name="Bloem J."/>
            <person name="Labutti K."/>
            <person name="Salamov A."/>
            <person name="Andreopoulos B."/>
            <person name="Baker S."/>
            <person name="Barry K."/>
            <person name="Bills G."/>
            <person name="Bluhm B."/>
            <person name="Cannon C."/>
            <person name="Castanera R."/>
            <person name="Culley D."/>
            <person name="Daum C."/>
            <person name="Ezra D."/>
            <person name="Gonzalez J."/>
            <person name="Henrissat B."/>
            <person name="Kuo A."/>
            <person name="Liang C."/>
            <person name="Lipzen A."/>
            <person name="Lutzoni F."/>
            <person name="Magnuson J."/>
            <person name="Mondo S."/>
            <person name="Nolan M."/>
            <person name="Ohm R."/>
            <person name="Pangilinan J."/>
            <person name="Park H.-J."/>
            <person name="Ramirez L."/>
            <person name="Alfaro M."/>
            <person name="Sun H."/>
            <person name="Tritt A."/>
            <person name="Yoshinaga Y."/>
            <person name="Zwiers L.-H."/>
            <person name="Turgeon B."/>
            <person name="Goodwin S."/>
            <person name="Spatafora J."/>
            <person name="Crous P."/>
            <person name="Grigoriev I."/>
        </authorList>
    </citation>
    <scope>NUCLEOTIDE SEQUENCE</scope>
    <source>
        <strain evidence="7">CBS 122367</strain>
    </source>
</reference>
<dbReference type="GO" id="GO:0071949">
    <property type="term" value="F:FAD binding"/>
    <property type="evidence" value="ECO:0007669"/>
    <property type="project" value="InterPro"/>
</dbReference>
<proteinExistence type="inferred from homology"/>
<evidence type="ECO:0000256" key="2">
    <source>
        <dbReference type="ARBA" id="ARBA00022630"/>
    </source>
</evidence>
<dbReference type="SUPFAM" id="SSF56176">
    <property type="entry name" value="FAD-binding/transporter-associated domain-like"/>
    <property type="match status" value="1"/>
</dbReference>
<dbReference type="Gene3D" id="3.30.465.10">
    <property type="match status" value="2"/>
</dbReference>
<dbReference type="InterPro" id="IPR036318">
    <property type="entry name" value="FAD-bd_PCMH-like_sf"/>
</dbReference>
<keyword evidence="5" id="KW-0732">Signal</keyword>
<dbReference type="PANTHER" id="PTHR42973:SF25">
    <property type="entry name" value="PHOSPHOMEVALONATE KINASE"/>
    <property type="match status" value="1"/>
</dbReference>
<keyword evidence="8" id="KW-1185">Reference proteome</keyword>
<evidence type="ECO:0000313" key="7">
    <source>
        <dbReference type="EMBL" id="KAF2683964.1"/>
    </source>
</evidence>
<organism evidence="7 8">
    <name type="scientific">Lentithecium fluviatile CBS 122367</name>
    <dbReference type="NCBI Taxonomy" id="1168545"/>
    <lineage>
        <taxon>Eukaryota</taxon>
        <taxon>Fungi</taxon>
        <taxon>Dikarya</taxon>
        <taxon>Ascomycota</taxon>
        <taxon>Pezizomycotina</taxon>
        <taxon>Dothideomycetes</taxon>
        <taxon>Pleosporomycetidae</taxon>
        <taxon>Pleosporales</taxon>
        <taxon>Massarineae</taxon>
        <taxon>Lentitheciaceae</taxon>
        <taxon>Lentithecium</taxon>
    </lineage>
</organism>
<dbReference type="InterPro" id="IPR006094">
    <property type="entry name" value="Oxid_FAD_bind_N"/>
</dbReference>
<evidence type="ECO:0000256" key="5">
    <source>
        <dbReference type="SAM" id="SignalP"/>
    </source>
</evidence>
<evidence type="ECO:0000256" key="4">
    <source>
        <dbReference type="ARBA" id="ARBA00023002"/>
    </source>
</evidence>
<dbReference type="EMBL" id="MU005582">
    <property type="protein sequence ID" value="KAF2683964.1"/>
    <property type="molecule type" value="Genomic_DNA"/>
</dbReference>
<dbReference type="Proteomes" id="UP000799291">
    <property type="component" value="Unassembled WGS sequence"/>
</dbReference>
<dbReference type="InterPro" id="IPR016166">
    <property type="entry name" value="FAD-bd_PCMH"/>
</dbReference>
<keyword evidence="4" id="KW-0560">Oxidoreductase</keyword>
<evidence type="ECO:0000256" key="3">
    <source>
        <dbReference type="ARBA" id="ARBA00022827"/>
    </source>
</evidence>
<name>A0A6G1J0D5_9PLEO</name>
<dbReference type="PANTHER" id="PTHR42973">
    <property type="entry name" value="BINDING OXIDOREDUCTASE, PUTATIVE (AFU_ORTHOLOGUE AFUA_1G17690)-RELATED"/>
    <property type="match status" value="1"/>
</dbReference>
<dbReference type="Pfam" id="PF08031">
    <property type="entry name" value="BBE"/>
    <property type="match status" value="1"/>
</dbReference>
<evidence type="ECO:0000259" key="6">
    <source>
        <dbReference type="PROSITE" id="PS51387"/>
    </source>
</evidence>
<dbReference type="PROSITE" id="PS51387">
    <property type="entry name" value="FAD_PCMH"/>
    <property type="match status" value="1"/>
</dbReference>
<accession>A0A6G1J0D5</accession>
<evidence type="ECO:0000313" key="8">
    <source>
        <dbReference type="Proteomes" id="UP000799291"/>
    </source>
</evidence>
<dbReference type="InterPro" id="IPR012951">
    <property type="entry name" value="BBE"/>
</dbReference>
<dbReference type="Pfam" id="PF01565">
    <property type="entry name" value="FAD_binding_4"/>
    <property type="match status" value="1"/>
</dbReference>
<dbReference type="GO" id="GO:0016491">
    <property type="term" value="F:oxidoreductase activity"/>
    <property type="evidence" value="ECO:0007669"/>
    <property type="project" value="UniProtKB-KW"/>
</dbReference>
<dbReference type="AlphaFoldDB" id="A0A6G1J0D5"/>
<comment type="similarity">
    <text evidence="1">Belongs to the oxygen-dependent FAD-linked oxidoreductase family.</text>
</comment>
<keyword evidence="3" id="KW-0274">FAD</keyword>
<evidence type="ECO:0000256" key="1">
    <source>
        <dbReference type="ARBA" id="ARBA00005466"/>
    </source>
</evidence>
<feature type="domain" description="FAD-binding PCMH-type" evidence="6">
    <location>
        <begin position="141"/>
        <end position="320"/>
    </location>
</feature>
<dbReference type="InterPro" id="IPR016169">
    <property type="entry name" value="FAD-bd_PCMH_sub2"/>
</dbReference>
<protein>
    <submittedName>
        <fullName evidence="7">FAD-binding domain-containing protein</fullName>
    </submittedName>
</protein>
<gene>
    <name evidence="7" type="ORF">K458DRAFT_442998</name>
</gene>
<feature type="signal peptide" evidence="5">
    <location>
        <begin position="1"/>
        <end position="17"/>
    </location>
</feature>
<dbReference type="OrthoDB" id="415825at2759"/>
<feature type="chain" id="PRO_5026173226" evidence="5">
    <location>
        <begin position="18"/>
        <end position="617"/>
    </location>
</feature>
<sequence length="617" mass="66822">MLLYFFFAVSTAATAFALNFDYENIQLTEAETQDYPAIRFADLANPLPRKECRAIPGDDDWPSDADWAQFNETLGGVLLKPVPLAAPCYEGALYNATRCEQLKRTWSNIGMHSNDPTSIMSQWASGNTCVPTSQPNSTCSQGGYPVYVVDAMNVRHIQLAVNFARNKNIRLVIKGGGHDFNGKSIGGHSLSIWVHNLKSLIYHPEYSTSTYSGRAVALGGGTQAQDARNLMSRNNATILTAGGANVGLAGGFFQGAGHSGYTSYYGLAADHVLEINAVTANGRLVTANADTNSDLFWAFRGGGGGTFGVVTSIVEKAFPQTAISSGSITFSTIPSRTQPTANLTTETFWAGMKAYWEYAIPICDAGGLGYNFIRHGANPTRPDVPGLTYTVSISLPGRTAAEYRSFVRPLLERLSEVGIPIAIPEIQTLVMPELDSDQPSHPLARRAPGDTVGHTLIASRLWPRTNFDTPSALQTSHLAIRSFVEDGGYDFHGMNYAPTLAVSGNPDNAVHPAFRTTVMHAQGYEVGAHWDGSNVITWRDITPGSGAYMNEGDMQEPDWKDSFYGSNYPRLLQVKKKWDPYGVFWAISGVGSDEWVVYGSGGGRGGLYTQDGRICRA</sequence>
<dbReference type="InterPro" id="IPR050416">
    <property type="entry name" value="FAD-linked_Oxidoreductase"/>
</dbReference>